<evidence type="ECO:0000256" key="2">
    <source>
        <dbReference type="ARBA" id="ARBA00005525"/>
    </source>
</evidence>
<dbReference type="HAMAP" id="MF_01925">
    <property type="entry name" value="P5C_reductase"/>
    <property type="match status" value="1"/>
</dbReference>
<comment type="function">
    <text evidence="8">Catalyzes the reduction of 1-pyrroline-5-carboxylate (PCA) to L-proline.</text>
</comment>
<feature type="domain" description="Pyrroline-5-carboxylate reductase dimerisation" evidence="13">
    <location>
        <begin position="163"/>
        <end position="267"/>
    </location>
</feature>
<dbReference type="InterPro" id="IPR000304">
    <property type="entry name" value="Pyrroline-COOH_reductase"/>
</dbReference>
<dbReference type="GO" id="GO:0004735">
    <property type="term" value="F:pyrroline-5-carboxylate reductase activity"/>
    <property type="evidence" value="ECO:0007669"/>
    <property type="project" value="UniProtKB-UniRule"/>
</dbReference>
<accession>A0A3A4NDY9</accession>
<dbReference type="EC" id="1.5.1.2" evidence="8 9"/>
<keyword evidence="5 8" id="KW-0641">Proline biosynthesis</keyword>
<evidence type="ECO:0000256" key="9">
    <source>
        <dbReference type="NCBIfam" id="TIGR00112"/>
    </source>
</evidence>
<dbReference type="Pfam" id="PF14748">
    <property type="entry name" value="P5CR_dimer"/>
    <property type="match status" value="1"/>
</dbReference>
<dbReference type="AlphaFoldDB" id="A0A3A4NDY9"/>
<dbReference type="FunFam" id="3.40.50.720:FF:000190">
    <property type="entry name" value="Pyrroline-5-carboxylate reductase"/>
    <property type="match status" value="1"/>
</dbReference>
<evidence type="ECO:0000256" key="6">
    <source>
        <dbReference type="ARBA" id="ARBA00022857"/>
    </source>
</evidence>
<proteinExistence type="inferred from homology"/>
<comment type="catalytic activity">
    <reaction evidence="8 11">
        <text>L-proline + NADP(+) = (S)-1-pyrroline-5-carboxylate + NADPH + 2 H(+)</text>
        <dbReference type="Rhea" id="RHEA:14109"/>
        <dbReference type="ChEBI" id="CHEBI:15378"/>
        <dbReference type="ChEBI" id="CHEBI:17388"/>
        <dbReference type="ChEBI" id="CHEBI:57783"/>
        <dbReference type="ChEBI" id="CHEBI:58349"/>
        <dbReference type="ChEBI" id="CHEBI:60039"/>
        <dbReference type="EC" id="1.5.1.2"/>
    </reaction>
</comment>
<dbReference type="InterPro" id="IPR029036">
    <property type="entry name" value="P5CR_dimer"/>
</dbReference>
<keyword evidence="3 8" id="KW-0963">Cytoplasm</keyword>
<protein>
    <recommendedName>
        <fullName evidence="8 9">Pyrroline-5-carboxylate reductase</fullName>
        <shortName evidence="8">P5C reductase</shortName>
        <shortName evidence="8">P5CR</shortName>
        <ecNumber evidence="8 9">1.5.1.2</ecNumber>
    </recommendedName>
    <alternativeName>
        <fullName evidence="8">PCA reductase</fullName>
    </alternativeName>
</protein>
<evidence type="ECO:0000256" key="5">
    <source>
        <dbReference type="ARBA" id="ARBA00022650"/>
    </source>
</evidence>
<dbReference type="PANTHER" id="PTHR11645">
    <property type="entry name" value="PYRROLINE-5-CARBOXYLATE REDUCTASE"/>
    <property type="match status" value="1"/>
</dbReference>
<dbReference type="PROSITE" id="PS00521">
    <property type="entry name" value="P5CR"/>
    <property type="match status" value="1"/>
</dbReference>
<name>A0A3A4NDY9_ABYX5</name>
<dbReference type="PANTHER" id="PTHR11645:SF0">
    <property type="entry name" value="PYRROLINE-5-CARBOXYLATE REDUCTASE 3"/>
    <property type="match status" value="1"/>
</dbReference>
<evidence type="ECO:0000256" key="10">
    <source>
        <dbReference type="PIRSR" id="PIRSR000193-1"/>
    </source>
</evidence>
<evidence type="ECO:0000313" key="15">
    <source>
        <dbReference type="Proteomes" id="UP000265882"/>
    </source>
</evidence>
<dbReference type="Gene3D" id="1.10.3730.10">
    <property type="entry name" value="ProC C-terminal domain-like"/>
    <property type="match status" value="1"/>
</dbReference>
<evidence type="ECO:0000259" key="12">
    <source>
        <dbReference type="Pfam" id="PF03807"/>
    </source>
</evidence>
<comment type="similarity">
    <text evidence="2 8 11">Belongs to the pyrroline-5-carboxylate reductase family.</text>
</comment>
<evidence type="ECO:0000256" key="1">
    <source>
        <dbReference type="ARBA" id="ARBA00004496"/>
    </source>
</evidence>
<feature type="binding site" evidence="10">
    <location>
        <begin position="71"/>
        <end position="74"/>
    </location>
    <ligand>
        <name>NADP(+)</name>
        <dbReference type="ChEBI" id="CHEBI:58349"/>
    </ligand>
</feature>
<evidence type="ECO:0000259" key="13">
    <source>
        <dbReference type="Pfam" id="PF14748"/>
    </source>
</evidence>
<dbReference type="InterPro" id="IPR053790">
    <property type="entry name" value="P5CR-like_CS"/>
</dbReference>
<evidence type="ECO:0000313" key="14">
    <source>
        <dbReference type="EMBL" id="RJP15000.1"/>
    </source>
</evidence>
<evidence type="ECO:0000256" key="7">
    <source>
        <dbReference type="ARBA" id="ARBA00023002"/>
    </source>
</evidence>
<evidence type="ECO:0000256" key="3">
    <source>
        <dbReference type="ARBA" id="ARBA00022490"/>
    </source>
</evidence>
<comment type="subcellular location">
    <subcellularLocation>
        <location evidence="1 8">Cytoplasm</location>
    </subcellularLocation>
</comment>
<dbReference type="GO" id="GO:0055129">
    <property type="term" value="P:L-proline biosynthetic process"/>
    <property type="evidence" value="ECO:0007669"/>
    <property type="project" value="UniProtKB-UniRule"/>
</dbReference>
<dbReference type="InterPro" id="IPR008927">
    <property type="entry name" value="6-PGluconate_DH-like_C_sf"/>
</dbReference>
<gene>
    <name evidence="8" type="primary">proC</name>
    <name evidence="14" type="ORF">C4520_20740</name>
</gene>
<evidence type="ECO:0000256" key="8">
    <source>
        <dbReference type="HAMAP-Rule" id="MF_01925"/>
    </source>
</evidence>
<keyword evidence="4 8" id="KW-0028">Amino-acid biosynthesis</keyword>
<sequence>MTAAKLGIIGAGNMGSAIIRGVLRAGIFAPNEIGACDVIQEKAQTLSQELHITAFATVAQLMAATDSVILAVKPQTMKECLAEVYDSLKPADLIISIAAGISTAFIEERLPKGTRVIRAMPNTPALVGAGATALCAGSNAGDSDLAVAERIFAGIGKVYRFPENLMNAVTAISGSGPAYVFYFIESLLEAGLKEGLPKEAAVDLVAQTLYGASKLLLESGEEASVLRAKVTSPGGTTEAALETMDKRGFKETIAAAIESAVNRGRELGG</sequence>
<dbReference type="SUPFAM" id="SSF51735">
    <property type="entry name" value="NAD(P)-binding Rossmann-fold domains"/>
    <property type="match status" value="1"/>
</dbReference>
<dbReference type="GO" id="GO:0005737">
    <property type="term" value="C:cytoplasm"/>
    <property type="evidence" value="ECO:0007669"/>
    <property type="project" value="UniProtKB-SubCell"/>
</dbReference>
<dbReference type="InterPro" id="IPR036291">
    <property type="entry name" value="NAD(P)-bd_dom_sf"/>
</dbReference>
<evidence type="ECO:0000256" key="4">
    <source>
        <dbReference type="ARBA" id="ARBA00022605"/>
    </source>
</evidence>
<organism evidence="14 15">
    <name type="scientific">Abyssobacteria bacterium (strain SURF_5)</name>
    <dbReference type="NCBI Taxonomy" id="2093360"/>
    <lineage>
        <taxon>Bacteria</taxon>
        <taxon>Pseudomonadati</taxon>
        <taxon>Candidatus Hydrogenedentota</taxon>
        <taxon>Candidatus Abyssobacteria</taxon>
    </lineage>
</organism>
<feature type="binding site" evidence="10">
    <location>
        <begin position="9"/>
        <end position="14"/>
    </location>
    <ligand>
        <name>NADP(+)</name>
        <dbReference type="ChEBI" id="CHEBI:58349"/>
    </ligand>
</feature>
<dbReference type="FunFam" id="1.10.3730.10:FF:000001">
    <property type="entry name" value="Pyrroline-5-carboxylate reductase"/>
    <property type="match status" value="1"/>
</dbReference>
<dbReference type="PIRSF" id="PIRSF000193">
    <property type="entry name" value="Pyrrol-5-carb_rd"/>
    <property type="match status" value="1"/>
</dbReference>
<comment type="pathway">
    <text evidence="8 11">Amino-acid biosynthesis; L-proline biosynthesis; L-proline from L-glutamate 5-semialdehyde: step 1/1.</text>
</comment>
<dbReference type="InterPro" id="IPR028939">
    <property type="entry name" value="P5C_Rdtase_cat_N"/>
</dbReference>
<dbReference type="UniPathway" id="UPA00098">
    <property type="reaction ID" value="UER00361"/>
</dbReference>
<dbReference type="Gene3D" id="3.40.50.720">
    <property type="entry name" value="NAD(P)-binding Rossmann-like Domain"/>
    <property type="match status" value="1"/>
</dbReference>
<keyword evidence="7 8" id="KW-0560">Oxidoreductase</keyword>
<dbReference type="Proteomes" id="UP000265882">
    <property type="component" value="Unassembled WGS sequence"/>
</dbReference>
<dbReference type="NCBIfam" id="TIGR00112">
    <property type="entry name" value="proC"/>
    <property type="match status" value="1"/>
</dbReference>
<keyword evidence="6 8" id="KW-0521">NADP</keyword>
<evidence type="ECO:0000256" key="11">
    <source>
        <dbReference type="RuleBase" id="RU003903"/>
    </source>
</evidence>
<dbReference type="Pfam" id="PF03807">
    <property type="entry name" value="F420_oxidored"/>
    <property type="match status" value="1"/>
</dbReference>
<feature type="domain" description="Pyrroline-5-carboxylate reductase catalytic N-terminal" evidence="12">
    <location>
        <begin position="5"/>
        <end position="100"/>
    </location>
</feature>
<comment type="caution">
    <text evidence="14">The sequence shown here is derived from an EMBL/GenBank/DDBJ whole genome shotgun (WGS) entry which is preliminary data.</text>
</comment>
<reference evidence="14 15" key="1">
    <citation type="journal article" date="2017" name="ISME J.">
        <title>Energy and carbon metabolisms in a deep terrestrial subsurface fluid microbial community.</title>
        <authorList>
            <person name="Momper L."/>
            <person name="Jungbluth S.P."/>
            <person name="Lee M.D."/>
            <person name="Amend J.P."/>
        </authorList>
    </citation>
    <scope>NUCLEOTIDE SEQUENCE [LARGE SCALE GENOMIC DNA]</scope>
    <source>
        <strain evidence="14">SURF_5</strain>
    </source>
</reference>
<dbReference type="SUPFAM" id="SSF48179">
    <property type="entry name" value="6-phosphogluconate dehydrogenase C-terminal domain-like"/>
    <property type="match status" value="1"/>
</dbReference>
<comment type="catalytic activity">
    <reaction evidence="8">
        <text>L-proline + NAD(+) = (S)-1-pyrroline-5-carboxylate + NADH + 2 H(+)</text>
        <dbReference type="Rhea" id="RHEA:14105"/>
        <dbReference type="ChEBI" id="CHEBI:15378"/>
        <dbReference type="ChEBI" id="CHEBI:17388"/>
        <dbReference type="ChEBI" id="CHEBI:57540"/>
        <dbReference type="ChEBI" id="CHEBI:57945"/>
        <dbReference type="ChEBI" id="CHEBI:60039"/>
        <dbReference type="EC" id="1.5.1.2"/>
    </reaction>
</comment>
<dbReference type="EMBL" id="QZKU01000139">
    <property type="protein sequence ID" value="RJP15000.1"/>
    <property type="molecule type" value="Genomic_DNA"/>
</dbReference>